<dbReference type="SMART" id="SM00344">
    <property type="entry name" value="HTH_ASNC"/>
    <property type="match status" value="1"/>
</dbReference>
<dbReference type="Pfam" id="PF13412">
    <property type="entry name" value="HTH_24"/>
    <property type="match status" value="1"/>
</dbReference>
<dbReference type="InterPro" id="IPR036388">
    <property type="entry name" value="WH-like_DNA-bd_sf"/>
</dbReference>
<evidence type="ECO:0000256" key="3">
    <source>
        <dbReference type="ARBA" id="ARBA00023163"/>
    </source>
</evidence>
<organism evidence="6">
    <name type="scientific">Thermofilum pendens</name>
    <dbReference type="NCBI Taxonomy" id="2269"/>
    <lineage>
        <taxon>Archaea</taxon>
        <taxon>Thermoproteota</taxon>
        <taxon>Thermoprotei</taxon>
        <taxon>Thermofilales</taxon>
        <taxon>Thermofilaceae</taxon>
        <taxon>Thermofilum</taxon>
    </lineage>
</organism>
<evidence type="ECO:0000256" key="1">
    <source>
        <dbReference type="ARBA" id="ARBA00023015"/>
    </source>
</evidence>
<proteinExistence type="predicted"/>
<dbReference type="InterPro" id="IPR036390">
    <property type="entry name" value="WH_DNA-bd_sf"/>
</dbReference>
<dbReference type="PANTHER" id="PTHR30154">
    <property type="entry name" value="LEUCINE-RESPONSIVE REGULATORY PROTEIN"/>
    <property type="match status" value="1"/>
</dbReference>
<dbReference type="InterPro" id="IPR011008">
    <property type="entry name" value="Dimeric_a/b-barrel"/>
</dbReference>
<dbReference type="GO" id="GO:0005829">
    <property type="term" value="C:cytosol"/>
    <property type="evidence" value="ECO:0007669"/>
    <property type="project" value="TreeGrafter"/>
</dbReference>
<dbReference type="InterPro" id="IPR000485">
    <property type="entry name" value="AsnC-type_HTH_dom"/>
</dbReference>
<dbReference type="Pfam" id="PF01037">
    <property type="entry name" value="AsnC_trans_reg"/>
    <property type="match status" value="1"/>
</dbReference>
<reference evidence="6" key="1">
    <citation type="journal article" date="2020" name="mSystems">
        <title>Genome- and Community-Level Interaction Insights into Carbon Utilization and Element Cycling Functions of Hydrothermarchaeota in Hydrothermal Sediment.</title>
        <authorList>
            <person name="Zhou Z."/>
            <person name="Liu Y."/>
            <person name="Xu W."/>
            <person name="Pan J."/>
            <person name="Luo Z.H."/>
            <person name="Li M."/>
        </authorList>
    </citation>
    <scope>NUCLEOTIDE SEQUENCE</scope>
    <source>
        <strain evidence="6">SpSt-649</strain>
    </source>
</reference>
<evidence type="ECO:0000259" key="5">
    <source>
        <dbReference type="PROSITE" id="PS50956"/>
    </source>
</evidence>
<dbReference type="InterPro" id="IPR019888">
    <property type="entry name" value="Tscrpt_reg_AsnC-like"/>
</dbReference>
<dbReference type="PANTHER" id="PTHR30154:SF34">
    <property type="entry name" value="TRANSCRIPTIONAL REGULATOR AZLB"/>
    <property type="match status" value="1"/>
</dbReference>
<dbReference type="InterPro" id="IPR019885">
    <property type="entry name" value="Tscrpt_reg_HTH_AsnC-type_CS"/>
</dbReference>
<protein>
    <submittedName>
        <fullName evidence="6">Lrp/AsnC family transcriptional regulator</fullName>
    </submittedName>
</protein>
<feature type="domain" description="HTH asnC-type" evidence="5">
    <location>
        <begin position="10"/>
        <end position="71"/>
    </location>
</feature>
<dbReference type="SUPFAM" id="SSF54909">
    <property type="entry name" value="Dimeric alpha+beta barrel"/>
    <property type="match status" value="1"/>
</dbReference>
<evidence type="ECO:0000313" key="6">
    <source>
        <dbReference type="EMBL" id="HGM46576.1"/>
    </source>
</evidence>
<gene>
    <name evidence="6" type="ORF">ENU21_02325</name>
</gene>
<dbReference type="PROSITE" id="PS50956">
    <property type="entry name" value="HTH_ASNC_2"/>
    <property type="match status" value="1"/>
</dbReference>
<dbReference type="EMBL" id="DTBQ01000067">
    <property type="protein sequence ID" value="HGM46576.1"/>
    <property type="molecule type" value="Genomic_DNA"/>
</dbReference>
<dbReference type="CDD" id="cd00090">
    <property type="entry name" value="HTH_ARSR"/>
    <property type="match status" value="1"/>
</dbReference>
<dbReference type="GO" id="GO:0043565">
    <property type="term" value="F:sequence-specific DNA binding"/>
    <property type="evidence" value="ECO:0007669"/>
    <property type="project" value="InterPro"/>
</dbReference>
<dbReference type="AlphaFoldDB" id="A0A7C4D363"/>
<comment type="caution">
    <text evidence="6">The sequence shown here is derived from an EMBL/GenBank/DDBJ whole genome shotgun (WGS) entry which is preliminary data.</text>
</comment>
<dbReference type="InterPro" id="IPR019887">
    <property type="entry name" value="Tscrpt_reg_AsnC/Lrp_C"/>
</dbReference>
<comment type="pathway">
    <text evidence="4">Amino-acid biosynthesis.</text>
</comment>
<dbReference type="GO" id="GO:0043200">
    <property type="term" value="P:response to amino acid"/>
    <property type="evidence" value="ECO:0007669"/>
    <property type="project" value="TreeGrafter"/>
</dbReference>
<sequence>MTESAREIKLDHVDKKILELLQENAKMPYSQIAGQVGISEATVHLRIKKLVNAGIIKRFQAIVDSEKVGKRVTAIIAVVATPQKYTRVLQELEKMEDVYEIYDVTGEYSTILKVRVKSKEDLAKLIDRVGSIDGVESTKTMYVLRVIKEDYRVRID</sequence>
<accession>A0A7C4D363</accession>
<evidence type="ECO:0000256" key="2">
    <source>
        <dbReference type="ARBA" id="ARBA00023125"/>
    </source>
</evidence>
<keyword evidence="2" id="KW-0238">DNA-binding</keyword>
<dbReference type="InterPro" id="IPR011991">
    <property type="entry name" value="ArsR-like_HTH"/>
</dbReference>
<dbReference type="SUPFAM" id="SSF46785">
    <property type="entry name" value="Winged helix' DNA-binding domain"/>
    <property type="match status" value="1"/>
</dbReference>
<evidence type="ECO:0000256" key="4">
    <source>
        <dbReference type="ARBA" id="ARBA00029440"/>
    </source>
</evidence>
<keyword evidence="1" id="KW-0805">Transcription regulation</keyword>
<keyword evidence="3" id="KW-0804">Transcription</keyword>
<name>A0A7C4D363_THEPE</name>
<dbReference type="PRINTS" id="PR00033">
    <property type="entry name" value="HTHASNC"/>
</dbReference>
<dbReference type="Gene3D" id="3.30.70.920">
    <property type="match status" value="1"/>
</dbReference>
<dbReference type="Gene3D" id="1.10.10.10">
    <property type="entry name" value="Winged helix-like DNA-binding domain superfamily/Winged helix DNA-binding domain"/>
    <property type="match status" value="1"/>
</dbReference>
<dbReference type="PROSITE" id="PS00519">
    <property type="entry name" value="HTH_ASNC_1"/>
    <property type="match status" value="1"/>
</dbReference>